<dbReference type="PANTHER" id="PTHR20905:SF1">
    <property type="entry name" value="AT07410P-RELATED"/>
    <property type="match status" value="1"/>
</dbReference>
<dbReference type="SUPFAM" id="SSF55729">
    <property type="entry name" value="Acyl-CoA N-acyltransferases (Nat)"/>
    <property type="match status" value="1"/>
</dbReference>
<keyword evidence="2" id="KW-1185">Reference proteome</keyword>
<dbReference type="Proteomes" id="UP000823941">
    <property type="component" value="Chromosome 14"/>
</dbReference>
<protein>
    <recommendedName>
        <fullName evidence="3">Dopamine N-acetyltransferase-like</fullName>
    </recommendedName>
</protein>
<dbReference type="InterPro" id="IPR016181">
    <property type="entry name" value="Acyl_CoA_acyltransferase"/>
</dbReference>
<gene>
    <name evidence="1" type="ORF">JYU34_010463</name>
</gene>
<name>A0ABQ7QIH2_PLUXY</name>
<evidence type="ECO:0000313" key="1">
    <source>
        <dbReference type="EMBL" id="KAG7305017.1"/>
    </source>
</evidence>
<accession>A0ABQ7QIH2</accession>
<organism evidence="1 2">
    <name type="scientific">Plutella xylostella</name>
    <name type="common">Diamondback moth</name>
    <name type="synonym">Plutella maculipennis</name>
    <dbReference type="NCBI Taxonomy" id="51655"/>
    <lineage>
        <taxon>Eukaryota</taxon>
        <taxon>Metazoa</taxon>
        <taxon>Ecdysozoa</taxon>
        <taxon>Arthropoda</taxon>
        <taxon>Hexapoda</taxon>
        <taxon>Insecta</taxon>
        <taxon>Pterygota</taxon>
        <taxon>Neoptera</taxon>
        <taxon>Endopterygota</taxon>
        <taxon>Lepidoptera</taxon>
        <taxon>Glossata</taxon>
        <taxon>Ditrysia</taxon>
        <taxon>Yponomeutoidea</taxon>
        <taxon>Plutellidae</taxon>
        <taxon>Plutella</taxon>
    </lineage>
</organism>
<comment type="caution">
    <text evidence="1">The sequence shown here is derived from an EMBL/GenBank/DDBJ whole genome shotgun (WGS) entry which is preliminary data.</text>
</comment>
<reference evidence="1 2" key="1">
    <citation type="submission" date="2021-06" db="EMBL/GenBank/DDBJ databases">
        <title>A haploid diamondback moth (Plutella xylostella L.) genome assembly resolves 31 chromosomes and identifies a diamide resistance mutation.</title>
        <authorList>
            <person name="Ward C.M."/>
            <person name="Perry K.D."/>
            <person name="Baker G."/>
            <person name="Powis K."/>
            <person name="Heckel D.G."/>
            <person name="Baxter S.W."/>
        </authorList>
    </citation>
    <scope>NUCLEOTIDE SEQUENCE [LARGE SCALE GENOMIC DNA]</scope>
    <source>
        <strain evidence="1 2">LV</strain>
        <tissue evidence="1">Single pupa</tissue>
    </source>
</reference>
<evidence type="ECO:0008006" key="3">
    <source>
        <dbReference type="Google" id="ProtNLM"/>
    </source>
</evidence>
<dbReference type="PANTHER" id="PTHR20905">
    <property type="entry name" value="N-ACETYLTRANSFERASE-RELATED"/>
    <property type="match status" value="1"/>
</dbReference>
<sequence>MTEHGYTVEAVKPEDHDEIMRLLKMTFYLDEPLNHTVGLGADCSELDQFCGSSLLEGLSFKAVDREGNVAGVIISGVCPLDANVIEEMQNHTKNCKNPKFQKILYILTQREIGSRLWEKYPEETQFVEIKVTATHVPWRKKGIMNALVARTELAVKERGIRLLRLDTSSAYSAKSAERLGFNSVYTELYSNIKMDGKPVIVPPPPHLEDKVYLKVLY</sequence>
<dbReference type="Gene3D" id="3.40.630.30">
    <property type="match status" value="1"/>
</dbReference>
<proteinExistence type="predicted"/>
<evidence type="ECO:0000313" key="2">
    <source>
        <dbReference type="Proteomes" id="UP000823941"/>
    </source>
</evidence>
<dbReference type="EMBL" id="JAHIBW010000014">
    <property type="protein sequence ID" value="KAG7305017.1"/>
    <property type="molecule type" value="Genomic_DNA"/>
</dbReference>